<organism evidence="10 11">
    <name type="scientific">Rhynchophorus ferrugineus</name>
    <name type="common">Red palm weevil</name>
    <name type="synonym">Curculio ferrugineus</name>
    <dbReference type="NCBI Taxonomy" id="354439"/>
    <lineage>
        <taxon>Eukaryota</taxon>
        <taxon>Metazoa</taxon>
        <taxon>Ecdysozoa</taxon>
        <taxon>Arthropoda</taxon>
        <taxon>Hexapoda</taxon>
        <taxon>Insecta</taxon>
        <taxon>Pterygota</taxon>
        <taxon>Neoptera</taxon>
        <taxon>Endopterygota</taxon>
        <taxon>Coleoptera</taxon>
        <taxon>Polyphaga</taxon>
        <taxon>Cucujiformia</taxon>
        <taxon>Curculionidae</taxon>
        <taxon>Dryophthorinae</taxon>
        <taxon>Rhynchophorus</taxon>
    </lineage>
</organism>
<gene>
    <name evidence="10" type="ORF">GWI33_004930</name>
</gene>
<dbReference type="EC" id="3.1.1.11" evidence="3 8"/>
<dbReference type="SUPFAM" id="SSF51126">
    <property type="entry name" value="Pectin lyase-like"/>
    <property type="match status" value="1"/>
</dbReference>
<comment type="catalytic activity">
    <reaction evidence="6 8">
        <text>[(1-&gt;4)-alpha-D-galacturonosyl methyl ester](n) + n H2O = [(1-&gt;4)-alpha-D-galacturonosyl](n) + n methanol + n H(+)</text>
        <dbReference type="Rhea" id="RHEA:22380"/>
        <dbReference type="Rhea" id="RHEA-COMP:14570"/>
        <dbReference type="Rhea" id="RHEA-COMP:14573"/>
        <dbReference type="ChEBI" id="CHEBI:15377"/>
        <dbReference type="ChEBI" id="CHEBI:15378"/>
        <dbReference type="ChEBI" id="CHEBI:17790"/>
        <dbReference type="ChEBI" id="CHEBI:140522"/>
        <dbReference type="ChEBI" id="CHEBI:140523"/>
        <dbReference type="EC" id="3.1.1.11"/>
    </reaction>
</comment>
<evidence type="ECO:0000256" key="4">
    <source>
        <dbReference type="ARBA" id="ARBA00022801"/>
    </source>
</evidence>
<evidence type="ECO:0000259" key="9">
    <source>
        <dbReference type="Pfam" id="PF01095"/>
    </source>
</evidence>
<evidence type="ECO:0000256" key="2">
    <source>
        <dbReference type="ARBA" id="ARBA00008891"/>
    </source>
</evidence>
<keyword evidence="5 8" id="KW-0063">Aspartyl esterase</keyword>
<dbReference type="EMBL" id="JAACXV010000024">
    <property type="protein sequence ID" value="KAF7286527.1"/>
    <property type="molecule type" value="Genomic_DNA"/>
</dbReference>
<evidence type="ECO:0000256" key="7">
    <source>
        <dbReference type="PROSITE-ProRule" id="PRU10040"/>
    </source>
</evidence>
<evidence type="ECO:0000256" key="3">
    <source>
        <dbReference type="ARBA" id="ARBA00013229"/>
    </source>
</evidence>
<dbReference type="InterPro" id="IPR033131">
    <property type="entry name" value="Pectinesterase_Asp_AS"/>
</dbReference>
<dbReference type="PANTHER" id="PTHR31321">
    <property type="entry name" value="ACYL-COA THIOESTER HYDROLASE YBHC-RELATED"/>
    <property type="match status" value="1"/>
</dbReference>
<dbReference type="GO" id="GO:0045490">
    <property type="term" value="P:pectin catabolic process"/>
    <property type="evidence" value="ECO:0007669"/>
    <property type="project" value="UniProtKB-UniRule"/>
</dbReference>
<dbReference type="Pfam" id="PF01095">
    <property type="entry name" value="Pectinesterase"/>
    <property type="match status" value="1"/>
</dbReference>
<sequence length="354" mass="39377">MNSYPGTETRPILSDSEAEQYKSISYLNGWIPEPIRKNQPDYLVGDGELYTSIQEAVNAAVEQENPNYDRKYIKILNGTYREVVYLPSTNTPLTIYSDPGSVRIEFNQSAETTGSEYISLVNPNGTKFKPEDPAYSMYKKCASKATLGTRCSSIFWIMGDDVEISGLTIENVSKNGQAVAVETNGDLIQFEEVNILGFQDTFYLNGDGRIFVNSCRISGDVDFVFGSARAVFLNTAFVARSDRPRTTALIFAPSTAADVKYGFLVEQCRLVANSNITQLQLARAWDGKEYIPGTSANGQLVIRDSLISMVVNETAPYASATSGRYFAGNDNPDRNLDDVKFNRFWEYQNSPDYS</sequence>
<evidence type="ECO:0000256" key="6">
    <source>
        <dbReference type="ARBA" id="ARBA00047928"/>
    </source>
</evidence>
<dbReference type="PANTHER" id="PTHR31321:SF57">
    <property type="entry name" value="PECTINESTERASE 53-RELATED"/>
    <property type="match status" value="1"/>
</dbReference>
<dbReference type="InterPro" id="IPR011050">
    <property type="entry name" value="Pectin_lyase_fold/virulence"/>
</dbReference>
<comment type="similarity">
    <text evidence="2">Belongs to the pectinesterase family.</text>
</comment>
<evidence type="ECO:0000256" key="5">
    <source>
        <dbReference type="ARBA" id="ARBA00023085"/>
    </source>
</evidence>
<comment type="caution">
    <text evidence="10">The sequence shown here is derived from an EMBL/GenBank/DDBJ whole genome shotgun (WGS) entry which is preliminary data.</text>
</comment>
<accession>A0A834J2P6</accession>
<dbReference type="GO" id="GO:0042545">
    <property type="term" value="P:cell wall modification"/>
    <property type="evidence" value="ECO:0007669"/>
    <property type="project" value="UniProtKB-UniRule"/>
</dbReference>
<evidence type="ECO:0000256" key="1">
    <source>
        <dbReference type="ARBA" id="ARBA00005184"/>
    </source>
</evidence>
<evidence type="ECO:0000256" key="8">
    <source>
        <dbReference type="RuleBase" id="RU000589"/>
    </source>
</evidence>
<dbReference type="Proteomes" id="UP000625711">
    <property type="component" value="Unassembled WGS sequence"/>
</dbReference>
<reference evidence="10" key="1">
    <citation type="submission" date="2020-08" db="EMBL/GenBank/DDBJ databases">
        <title>Genome sequencing and assembly of the red palm weevil Rhynchophorus ferrugineus.</title>
        <authorList>
            <person name="Dias G.B."/>
            <person name="Bergman C.M."/>
            <person name="Manee M."/>
        </authorList>
    </citation>
    <scope>NUCLEOTIDE SEQUENCE</scope>
    <source>
        <strain evidence="10">AA-2017</strain>
        <tissue evidence="10">Whole larva</tissue>
    </source>
</reference>
<comment type="pathway">
    <text evidence="1 8">Glycan metabolism; pectin degradation; 2-dehydro-3-deoxy-D-gluconate from pectin: step 1/5.</text>
</comment>
<dbReference type="GO" id="GO:0030599">
    <property type="term" value="F:pectinesterase activity"/>
    <property type="evidence" value="ECO:0007669"/>
    <property type="project" value="UniProtKB-UniRule"/>
</dbReference>
<dbReference type="AlphaFoldDB" id="A0A834J2P6"/>
<feature type="active site" evidence="7">
    <location>
        <position position="222"/>
    </location>
</feature>
<dbReference type="InterPro" id="IPR000070">
    <property type="entry name" value="Pectinesterase_cat"/>
</dbReference>
<dbReference type="InterPro" id="IPR012334">
    <property type="entry name" value="Pectin_lyas_fold"/>
</dbReference>
<dbReference type="Gene3D" id="2.160.20.10">
    <property type="entry name" value="Single-stranded right-handed beta-helix, Pectin lyase-like"/>
    <property type="match status" value="1"/>
</dbReference>
<dbReference type="UniPathway" id="UPA00545">
    <property type="reaction ID" value="UER00823"/>
</dbReference>
<keyword evidence="11" id="KW-1185">Reference proteome</keyword>
<dbReference type="OrthoDB" id="2019149at2759"/>
<keyword evidence="4 8" id="KW-0378">Hydrolase</keyword>
<name>A0A834J2P6_RHYFE</name>
<proteinExistence type="inferred from homology"/>
<evidence type="ECO:0000313" key="10">
    <source>
        <dbReference type="EMBL" id="KAF7286527.1"/>
    </source>
</evidence>
<protein>
    <recommendedName>
        <fullName evidence="3 8">Pectinesterase</fullName>
        <ecNumber evidence="3 8">3.1.1.11</ecNumber>
    </recommendedName>
</protein>
<dbReference type="PROSITE" id="PS00503">
    <property type="entry name" value="PECTINESTERASE_2"/>
    <property type="match status" value="1"/>
</dbReference>
<feature type="domain" description="Pectinesterase catalytic" evidence="9">
    <location>
        <begin position="148"/>
        <end position="280"/>
    </location>
</feature>
<evidence type="ECO:0000313" key="11">
    <source>
        <dbReference type="Proteomes" id="UP000625711"/>
    </source>
</evidence>